<evidence type="ECO:0000313" key="1">
    <source>
        <dbReference type="EMBL" id="SUC36827.1"/>
    </source>
</evidence>
<dbReference type="SUPFAM" id="SSF50939">
    <property type="entry name" value="Sialidases"/>
    <property type="match status" value="1"/>
</dbReference>
<name>A0A379G795_9GAMM</name>
<dbReference type="InterPro" id="IPR036278">
    <property type="entry name" value="Sialidase_sf"/>
</dbReference>
<gene>
    <name evidence="1" type="ORF">NCTC12026_03270</name>
</gene>
<dbReference type="EMBL" id="UGUA01000002">
    <property type="protein sequence ID" value="SUC36827.1"/>
    <property type="molecule type" value="Genomic_DNA"/>
</dbReference>
<reference evidence="1 2" key="1">
    <citation type="submission" date="2018-06" db="EMBL/GenBank/DDBJ databases">
        <authorList>
            <consortium name="Pathogen Informatics"/>
            <person name="Doyle S."/>
        </authorList>
    </citation>
    <scope>NUCLEOTIDE SEQUENCE [LARGE SCALE GENOMIC DNA]</scope>
    <source>
        <strain evidence="1 2">NCTC12026</strain>
    </source>
</reference>
<protein>
    <submittedName>
        <fullName evidence="1">Uncharacterized protein</fullName>
    </submittedName>
</protein>
<proteinExistence type="predicted"/>
<dbReference type="RefSeq" id="WP_115164701.1">
    <property type="nucleotide sequence ID" value="NZ_UGUA01000002.1"/>
</dbReference>
<evidence type="ECO:0000313" key="2">
    <source>
        <dbReference type="Proteomes" id="UP000255129"/>
    </source>
</evidence>
<sequence>MNPFLSWRFLVTGAVFLVCLGSTLMLVFGGNDTSWQWKDNSQENNAYIADYDYAKTYPAKGGTLIIAQKNGRSSYYYNRSDLFSPAQKDSYQVLFANKDGVHFITQFIDSFYNAVCEDSQCLLMVRDGHRTVNLADNSITVLTPWKDGYGEYIYAAITGKMYQSGQGEPYVLIDNQKIFTSADKGLTWQYLMDPRELVRRFYPEEIADNSTFSYAVHDGNVIVWYSYGNEMGSLEVVVNIAQKNVVSHRWLPIRINEAVQNQKGDIYLAAQEPSRRLFSLYLYQDGNFQLIKEAGYNHLQDMVIWDDGLLVMESARSGQKYLILDFASNQLHRRSELEWYQKLYIPELHGFIELPSNYSDSPELTAGEKLHYRLAY</sequence>
<dbReference type="AlphaFoldDB" id="A0A379G795"/>
<dbReference type="Proteomes" id="UP000255129">
    <property type="component" value="Unassembled WGS sequence"/>
</dbReference>
<accession>A0A379G795</accession>
<dbReference type="OrthoDB" id="6462159at2"/>
<organism evidence="1 2">
    <name type="scientific">Providencia rustigianii</name>
    <dbReference type="NCBI Taxonomy" id="158850"/>
    <lineage>
        <taxon>Bacteria</taxon>
        <taxon>Pseudomonadati</taxon>
        <taxon>Pseudomonadota</taxon>
        <taxon>Gammaproteobacteria</taxon>
        <taxon>Enterobacterales</taxon>
        <taxon>Morganellaceae</taxon>
        <taxon>Providencia</taxon>
    </lineage>
</organism>